<feature type="coiled-coil region" evidence="1">
    <location>
        <begin position="202"/>
        <end position="247"/>
    </location>
</feature>
<gene>
    <name evidence="3" type="ORF">NCTC10924_01780</name>
</gene>
<protein>
    <submittedName>
        <fullName evidence="3">Histidine kinase</fullName>
    </submittedName>
</protein>
<evidence type="ECO:0000256" key="1">
    <source>
        <dbReference type="SAM" id="Coils"/>
    </source>
</evidence>
<proteinExistence type="predicted"/>
<keyword evidence="1" id="KW-0175">Coiled coil</keyword>
<reference evidence="3 4" key="1">
    <citation type="submission" date="2019-05" db="EMBL/GenBank/DDBJ databases">
        <authorList>
            <consortium name="Pathogen Informatics"/>
        </authorList>
    </citation>
    <scope>NUCLEOTIDE SEQUENCE [LARGE SCALE GENOMIC DNA]</scope>
    <source>
        <strain evidence="3 4">NCTC10924</strain>
    </source>
</reference>
<dbReference type="GO" id="GO:0042802">
    <property type="term" value="F:identical protein binding"/>
    <property type="evidence" value="ECO:0007669"/>
    <property type="project" value="TreeGrafter"/>
</dbReference>
<keyword evidence="2" id="KW-0812">Transmembrane</keyword>
<dbReference type="PANTHER" id="PTHR40448:SF1">
    <property type="entry name" value="TWO-COMPONENT SENSOR HISTIDINE KINASE"/>
    <property type="match status" value="1"/>
</dbReference>
<dbReference type="RefSeq" id="WP_039984698.1">
    <property type="nucleotide sequence ID" value="NZ_CP070237.1"/>
</dbReference>
<organism evidence="3 4">
    <name type="scientific">Streptococcus porcinus</name>
    <dbReference type="NCBI Taxonomy" id="1340"/>
    <lineage>
        <taxon>Bacteria</taxon>
        <taxon>Bacillati</taxon>
        <taxon>Bacillota</taxon>
        <taxon>Bacilli</taxon>
        <taxon>Lactobacillales</taxon>
        <taxon>Streptococcaceae</taxon>
        <taxon>Streptococcus</taxon>
    </lineage>
</organism>
<dbReference type="AlphaFoldDB" id="A0A4V0HE89"/>
<accession>A0A4V0HE89</accession>
<keyword evidence="2" id="KW-1133">Transmembrane helix</keyword>
<dbReference type="GO" id="GO:0016301">
    <property type="term" value="F:kinase activity"/>
    <property type="evidence" value="ECO:0007669"/>
    <property type="project" value="UniProtKB-KW"/>
</dbReference>
<feature type="transmembrane region" description="Helical" evidence="2">
    <location>
        <begin position="39"/>
        <end position="64"/>
    </location>
</feature>
<dbReference type="Gene3D" id="3.30.565.10">
    <property type="entry name" value="Histidine kinase-like ATPase, C-terminal domain"/>
    <property type="match status" value="1"/>
</dbReference>
<name>A0A4V0HE89_STRPO</name>
<feature type="transmembrane region" description="Helical" evidence="2">
    <location>
        <begin position="76"/>
        <end position="99"/>
    </location>
</feature>
<feature type="transmembrane region" description="Helical" evidence="2">
    <location>
        <begin position="153"/>
        <end position="172"/>
    </location>
</feature>
<evidence type="ECO:0000313" key="3">
    <source>
        <dbReference type="EMBL" id="VTT46786.1"/>
    </source>
</evidence>
<keyword evidence="3" id="KW-0808">Transferase</keyword>
<keyword evidence="2" id="KW-0472">Membrane</keyword>
<evidence type="ECO:0000256" key="2">
    <source>
        <dbReference type="SAM" id="Phobius"/>
    </source>
</evidence>
<dbReference type="OrthoDB" id="1656061at2"/>
<dbReference type="PANTHER" id="PTHR40448">
    <property type="entry name" value="TWO-COMPONENT SENSOR HISTIDINE KINASE"/>
    <property type="match status" value="1"/>
</dbReference>
<dbReference type="Proteomes" id="UP000306241">
    <property type="component" value="Chromosome"/>
</dbReference>
<sequence>MVNNLQVILFCFIVFMADWFIFQKCTSISLSLYKISGLFIIFLILNFLTASFIMVDPILLVLVSRFFHPSKRWSEHIFYGFFSVMLVEVVFRVISGIILPIVTGLTGDKIVSNFTLLEISYLLILPVANLFNFMFGFNFNLIRFISHNKLKTWLIGMNFAMVAYYLIIHFFAHFDTAYQSYFLNYRTLFIFIYLVIMMTVVIKLDRFAKDQLKAEIRQAERERVLYLENYNNHIEQLYRDIRTIKHDSENIMISLKDSIDRGNLADISYVYRNIVRESGKAMEVLGPDFNSLGNIKEAVIKSLINAKLLEAKQQEIDVYLEIPDTISENYIEILDLVPLLSKLFDHAIITAKGSRRPFISVAYFHQGKKQFFIIENSTKVKRVDISQLFDDNRRKSESKISESSVYISDILADYPKVVFSSKSDHYRLRQCLEMDD</sequence>
<dbReference type="InterPro" id="IPR036890">
    <property type="entry name" value="HATPase_C_sf"/>
</dbReference>
<keyword evidence="3" id="KW-0418">Kinase</keyword>
<evidence type="ECO:0000313" key="4">
    <source>
        <dbReference type="Proteomes" id="UP000306241"/>
    </source>
</evidence>
<feature type="transmembrane region" description="Helical" evidence="2">
    <location>
        <begin position="184"/>
        <end position="204"/>
    </location>
</feature>
<dbReference type="EMBL" id="LR594052">
    <property type="protein sequence ID" value="VTT46786.1"/>
    <property type="molecule type" value="Genomic_DNA"/>
</dbReference>
<feature type="transmembrane region" description="Helical" evidence="2">
    <location>
        <begin position="119"/>
        <end position="141"/>
    </location>
</feature>